<feature type="compositionally biased region" description="Basic residues" evidence="5">
    <location>
        <begin position="467"/>
        <end position="487"/>
    </location>
</feature>
<feature type="region of interest" description="Disordered" evidence="5">
    <location>
        <begin position="447"/>
        <end position="602"/>
    </location>
</feature>
<evidence type="ECO:0000313" key="8">
    <source>
        <dbReference type="EMBL" id="KMY95671.1"/>
    </source>
</evidence>
<reference evidence="8" key="4">
    <citation type="submission" date="2014-06" db="EMBL/GenBank/DDBJ databases">
        <authorList>
            <person name="Hu T."/>
            <person name="Eisen M.B."/>
            <person name="Thornton K.R."/>
            <person name="Andolfatto P."/>
        </authorList>
    </citation>
    <scope>NUCLEOTIDE SEQUENCE</scope>
    <source>
        <strain evidence="8">W501</strain>
    </source>
</reference>
<evidence type="ECO:0000313" key="9">
    <source>
        <dbReference type="Proteomes" id="UP000000304"/>
    </source>
</evidence>
<dbReference type="Proteomes" id="UP000035880">
    <property type="component" value="Chromosome 2R"/>
</dbReference>
<dbReference type="GO" id="GO:0045944">
    <property type="term" value="P:positive regulation of transcription by RNA polymerase II"/>
    <property type="evidence" value="ECO:0007669"/>
    <property type="project" value="EnsemblMetazoa"/>
</dbReference>
<evidence type="ECO:0000256" key="2">
    <source>
        <dbReference type="ARBA" id="ARBA00006403"/>
    </source>
</evidence>
<name>B4QGM2_DROSI</name>
<dbReference type="GO" id="GO:0003700">
    <property type="term" value="F:DNA-binding transcription factor activity"/>
    <property type="evidence" value="ECO:0007669"/>
    <property type="project" value="InterPro"/>
</dbReference>
<dbReference type="InterPro" id="IPR036388">
    <property type="entry name" value="WH-like_DNA-bd_sf"/>
</dbReference>
<evidence type="ECO:0000313" key="7">
    <source>
        <dbReference type="EMBL" id="EDX08141.1"/>
    </source>
</evidence>
<dbReference type="GO" id="GO:0000791">
    <property type="term" value="C:euchromatin"/>
    <property type="evidence" value="ECO:0007669"/>
    <property type="project" value="EnsemblMetazoa"/>
</dbReference>
<dbReference type="InterPro" id="IPR036390">
    <property type="entry name" value="WH_DNA-bd_sf"/>
</dbReference>
<feature type="compositionally biased region" description="Acidic residues" evidence="5">
    <location>
        <begin position="554"/>
        <end position="572"/>
    </location>
</feature>
<dbReference type="EMBL" id="CM002911">
    <property type="protein sequence ID" value="KMY95671.1"/>
    <property type="molecule type" value="Genomic_DNA"/>
</dbReference>
<evidence type="ECO:0000256" key="1">
    <source>
        <dbReference type="ARBA" id="ARBA00004123"/>
    </source>
</evidence>
<dbReference type="KEGG" id="dsi:Dsimw501_GD25159"/>
<protein>
    <submittedName>
        <fullName evidence="7">GD25159</fullName>
    </submittedName>
</protein>
<dbReference type="EMBL" id="CM000362">
    <property type="protein sequence ID" value="EDX08141.1"/>
    <property type="molecule type" value="Genomic_DNA"/>
</dbReference>
<feature type="compositionally biased region" description="Polar residues" evidence="5">
    <location>
        <begin position="1"/>
        <end position="16"/>
    </location>
</feature>
<dbReference type="Bgee" id="FBgn0196471">
    <property type="expression patterns" value="Expressed in male reproductive system and 2 other cell types or tissues"/>
</dbReference>
<dbReference type="Gene3D" id="1.10.10.10">
    <property type="entry name" value="Winged helix-like DNA-binding domain superfamily/Winged helix DNA-binding domain"/>
    <property type="match status" value="1"/>
</dbReference>
<dbReference type="GO" id="GO:0007283">
    <property type="term" value="P:spermatogenesis"/>
    <property type="evidence" value="ECO:0007669"/>
    <property type="project" value="EnsemblMetazoa"/>
</dbReference>
<evidence type="ECO:0000259" key="6">
    <source>
        <dbReference type="Pfam" id="PF00447"/>
    </source>
</evidence>
<reference evidence="7" key="2">
    <citation type="submission" date="2008-06" db="EMBL/GenBank/DDBJ databases">
        <authorList>
            <consortium name="FlyBase"/>
        </authorList>
    </citation>
    <scope>NUCLEOTIDE SEQUENCE</scope>
    <source>
        <strain evidence="7">Mixed</strain>
        <strain evidence="8">W501</strain>
    </source>
</reference>
<feature type="domain" description="HSF-type DNA-binding" evidence="6">
    <location>
        <begin position="113"/>
        <end position="211"/>
    </location>
</feature>
<evidence type="ECO:0000256" key="4">
    <source>
        <dbReference type="ARBA" id="ARBA00023242"/>
    </source>
</evidence>
<reference evidence="8" key="3">
    <citation type="journal article" date="2013" name="Genome Res.">
        <title>A second-generation assembly of the Drosophila simulans genome provides new insights into patterns of lineage-specific divergence.</title>
        <authorList>
            <person name="Hu T.T."/>
            <person name="Eisen M.B."/>
            <person name="Thornton K.R."/>
            <person name="Andolfatto P."/>
        </authorList>
    </citation>
    <scope>NUCLEOTIDE SEQUENCE [LARGE SCALE GENOMIC DNA]</scope>
    <source>
        <strain evidence="8">W501</strain>
    </source>
</reference>
<gene>
    <name evidence="7" type="primary">Dsim\GD25159</name>
    <name evidence="7" type="ORF">Dsim_GD25159</name>
    <name evidence="8" type="ORF">Dsimw501_GD25159</name>
</gene>
<keyword evidence="4" id="KW-0539">Nucleus</keyword>
<keyword evidence="3" id="KW-0238">DNA-binding</keyword>
<dbReference type="OrthoDB" id="6418155at2759"/>
<dbReference type="Proteomes" id="UP000000304">
    <property type="component" value="Chromosome 2R"/>
</dbReference>
<dbReference type="OMA" id="GQAPDYA"/>
<comment type="subcellular location">
    <subcellularLocation>
        <location evidence="1">Nucleus</location>
    </subcellularLocation>
</comment>
<dbReference type="GO" id="GO:0043565">
    <property type="term" value="F:sequence-specific DNA binding"/>
    <property type="evidence" value="ECO:0007669"/>
    <property type="project" value="InterPro"/>
</dbReference>
<feature type="compositionally biased region" description="Acidic residues" evidence="5">
    <location>
        <begin position="46"/>
        <end position="58"/>
    </location>
</feature>
<feature type="compositionally biased region" description="Acidic residues" evidence="5">
    <location>
        <begin position="529"/>
        <end position="539"/>
    </location>
</feature>
<proteinExistence type="inferred from homology"/>
<dbReference type="SUPFAM" id="SSF46785">
    <property type="entry name" value="Winged helix' DNA-binding domain"/>
    <property type="match status" value="1"/>
</dbReference>
<feature type="region of interest" description="Disordered" evidence="5">
    <location>
        <begin position="1"/>
        <end position="68"/>
    </location>
</feature>
<keyword evidence="9" id="KW-1185">Reference proteome</keyword>
<dbReference type="STRING" id="7240.B4QGM2"/>
<evidence type="ECO:0000256" key="5">
    <source>
        <dbReference type="SAM" id="MobiDB-lite"/>
    </source>
</evidence>
<dbReference type="AlphaFoldDB" id="B4QGM2"/>
<dbReference type="GO" id="GO:0090575">
    <property type="term" value="C:RNA polymerase II transcription regulator complex"/>
    <property type="evidence" value="ECO:0007669"/>
    <property type="project" value="EnsemblMetazoa"/>
</dbReference>
<feature type="compositionally biased region" description="Acidic residues" evidence="5">
    <location>
        <begin position="495"/>
        <end position="505"/>
    </location>
</feature>
<dbReference type="Pfam" id="PF00447">
    <property type="entry name" value="HSF_DNA-bind"/>
    <property type="match status" value="1"/>
</dbReference>
<comment type="similarity">
    <text evidence="2">Belongs to the HSF family.</text>
</comment>
<feature type="compositionally biased region" description="Basic and acidic residues" evidence="5">
    <location>
        <begin position="587"/>
        <end position="596"/>
    </location>
</feature>
<accession>B4QGM2</accession>
<reference evidence="7 9" key="1">
    <citation type="journal article" date="2007" name="Nature">
        <title>Evolution of genes and genomes on the Drosophila phylogeny.</title>
        <authorList>
            <consortium name="Drosophila 12 Genomes Consortium"/>
            <person name="Clark A.G."/>
            <person name="Eisen M.B."/>
            <person name="Smith D.R."/>
            <person name="Bergman C.M."/>
            <person name="Oliver B."/>
            <person name="Markow T.A."/>
            <person name="Kaufman T.C."/>
            <person name="Kellis M."/>
            <person name="Gelbart W."/>
            <person name="Iyer V.N."/>
            <person name="Pollard D.A."/>
            <person name="Sackton T.B."/>
            <person name="Larracuente A.M."/>
            <person name="Singh N.D."/>
            <person name="Abad J.P."/>
            <person name="Abt D.N."/>
            <person name="Adryan B."/>
            <person name="Aguade M."/>
            <person name="Akashi H."/>
            <person name="Anderson W.W."/>
            <person name="Aquadro C.F."/>
            <person name="Ardell D.H."/>
            <person name="Arguello R."/>
            <person name="Artieri C.G."/>
            <person name="Barbash D.A."/>
            <person name="Barker D."/>
            <person name="Barsanti P."/>
            <person name="Batterham P."/>
            <person name="Batzoglou S."/>
            <person name="Begun D."/>
            <person name="Bhutkar A."/>
            <person name="Blanco E."/>
            <person name="Bosak S.A."/>
            <person name="Bradley R.K."/>
            <person name="Brand A.D."/>
            <person name="Brent M.R."/>
            <person name="Brooks A.N."/>
            <person name="Brown R.H."/>
            <person name="Butlin R.K."/>
            <person name="Caggese C."/>
            <person name="Calvi B.R."/>
            <person name="Bernardo de Carvalho A."/>
            <person name="Caspi A."/>
            <person name="Castrezana S."/>
            <person name="Celniker S.E."/>
            <person name="Chang J.L."/>
            <person name="Chapple C."/>
            <person name="Chatterji S."/>
            <person name="Chinwalla A."/>
            <person name="Civetta A."/>
            <person name="Clifton S.W."/>
            <person name="Comeron J.M."/>
            <person name="Costello J.C."/>
            <person name="Coyne J.A."/>
            <person name="Daub J."/>
            <person name="David R.G."/>
            <person name="Delcher A.L."/>
            <person name="Delehaunty K."/>
            <person name="Do C.B."/>
            <person name="Ebling H."/>
            <person name="Edwards K."/>
            <person name="Eickbush T."/>
            <person name="Evans J.D."/>
            <person name="Filipski A."/>
            <person name="Findeiss S."/>
            <person name="Freyhult E."/>
            <person name="Fulton L."/>
            <person name="Fulton R."/>
            <person name="Garcia A.C."/>
            <person name="Gardiner A."/>
            <person name="Garfield D.A."/>
            <person name="Garvin B.E."/>
            <person name="Gibson G."/>
            <person name="Gilbert D."/>
            <person name="Gnerre S."/>
            <person name="Godfrey J."/>
            <person name="Good R."/>
            <person name="Gotea V."/>
            <person name="Gravely B."/>
            <person name="Greenberg A.J."/>
            <person name="Griffiths-Jones S."/>
            <person name="Gross S."/>
            <person name="Guigo R."/>
            <person name="Gustafson E.A."/>
            <person name="Haerty W."/>
            <person name="Hahn M.W."/>
            <person name="Halligan D.L."/>
            <person name="Halpern A.L."/>
            <person name="Halter G.M."/>
            <person name="Han M.V."/>
            <person name="Heger A."/>
            <person name="Hillier L."/>
            <person name="Hinrichs A.S."/>
            <person name="Holmes I."/>
            <person name="Hoskins R.A."/>
            <person name="Hubisz M.J."/>
            <person name="Hultmark D."/>
            <person name="Huntley M.A."/>
            <person name="Jaffe D.B."/>
            <person name="Jagadeeshan S."/>
            <person name="Jeck W.R."/>
            <person name="Johnson J."/>
            <person name="Jones C.D."/>
            <person name="Jordan W.C."/>
            <person name="Karpen G.H."/>
            <person name="Kataoka E."/>
            <person name="Keightley P.D."/>
            <person name="Kheradpour P."/>
            <person name="Kirkness E.F."/>
            <person name="Koerich L.B."/>
            <person name="Kristiansen K."/>
            <person name="Kudrna D."/>
            <person name="Kulathinal R.J."/>
            <person name="Kumar S."/>
            <person name="Kwok R."/>
            <person name="Lander E."/>
            <person name="Langley C.H."/>
            <person name="Lapoint R."/>
            <person name="Lazzaro B.P."/>
            <person name="Lee S.J."/>
            <person name="Levesque L."/>
            <person name="Li R."/>
            <person name="Lin C.F."/>
            <person name="Lin M.F."/>
            <person name="Lindblad-Toh K."/>
            <person name="Llopart A."/>
            <person name="Long M."/>
            <person name="Low L."/>
            <person name="Lozovsky E."/>
            <person name="Lu J."/>
            <person name="Luo M."/>
            <person name="Machado C.A."/>
            <person name="Makalowski W."/>
            <person name="Marzo M."/>
            <person name="Matsuda M."/>
            <person name="Matzkin L."/>
            <person name="McAllister B."/>
            <person name="McBride C.S."/>
            <person name="McKernan B."/>
            <person name="McKernan K."/>
            <person name="Mendez-Lago M."/>
            <person name="Minx P."/>
            <person name="Mollenhauer M.U."/>
            <person name="Montooth K."/>
            <person name="Mount S.M."/>
            <person name="Mu X."/>
            <person name="Myers E."/>
            <person name="Negre B."/>
            <person name="Newfeld S."/>
            <person name="Nielsen R."/>
            <person name="Noor M.A."/>
            <person name="O'Grady P."/>
            <person name="Pachter L."/>
            <person name="Papaceit M."/>
            <person name="Parisi M.J."/>
            <person name="Parisi M."/>
            <person name="Parts L."/>
            <person name="Pedersen J.S."/>
            <person name="Pesole G."/>
            <person name="Phillippy A.M."/>
            <person name="Ponting C.P."/>
            <person name="Pop M."/>
            <person name="Porcelli D."/>
            <person name="Powell J.R."/>
            <person name="Prohaska S."/>
            <person name="Pruitt K."/>
            <person name="Puig M."/>
            <person name="Quesneville H."/>
            <person name="Ram K.R."/>
            <person name="Rand D."/>
            <person name="Rasmussen M.D."/>
            <person name="Reed L.K."/>
            <person name="Reenan R."/>
            <person name="Reily A."/>
            <person name="Remington K.A."/>
            <person name="Rieger T.T."/>
            <person name="Ritchie M.G."/>
            <person name="Robin C."/>
            <person name="Rogers Y.H."/>
            <person name="Rohde C."/>
            <person name="Rozas J."/>
            <person name="Rubenfield M.J."/>
            <person name="Ruiz A."/>
            <person name="Russo S."/>
            <person name="Salzberg S.L."/>
            <person name="Sanchez-Gracia A."/>
            <person name="Saranga D.J."/>
            <person name="Sato H."/>
            <person name="Schaeffer S.W."/>
            <person name="Schatz M.C."/>
            <person name="Schlenke T."/>
            <person name="Schwartz R."/>
            <person name="Segarra C."/>
            <person name="Singh R.S."/>
            <person name="Sirot L."/>
            <person name="Sirota M."/>
            <person name="Sisneros N.B."/>
            <person name="Smith C.D."/>
            <person name="Smith T.F."/>
            <person name="Spieth J."/>
            <person name="Stage D.E."/>
            <person name="Stark A."/>
            <person name="Stephan W."/>
            <person name="Strausberg R.L."/>
            <person name="Strempel S."/>
            <person name="Sturgill D."/>
            <person name="Sutton G."/>
            <person name="Sutton G.G."/>
            <person name="Tao W."/>
            <person name="Teichmann S."/>
            <person name="Tobari Y.N."/>
            <person name="Tomimura Y."/>
            <person name="Tsolas J.M."/>
            <person name="Valente V.L."/>
            <person name="Venter E."/>
            <person name="Venter J.C."/>
            <person name="Vicario S."/>
            <person name="Vieira F.G."/>
            <person name="Vilella A.J."/>
            <person name="Villasante A."/>
            <person name="Walenz B."/>
            <person name="Wang J."/>
            <person name="Wasserman M."/>
            <person name="Watts T."/>
            <person name="Wilson D."/>
            <person name="Wilson R.K."/>
            <person name="Wing R.A."/>
            <person name="Wolfner M.F."/>
            <person name="Wong A."/>
            <person name="Wong G.K."/>
            <person name="Wu C.I."/>
            <person name="Wu G."/>
            <person name="Yamamoto D."/>
            <person name="Yang H.P."/>
            <person name="Yang S.P."/>
            <person name="Yorke J.A."/>
            <person name="Yoshida K."/>
            <person name="Zdobnov E."/>
            <person name="Zhang P."/>
            <person name="Zhang Y."/>
            <person name="Zimin A.V."/>
            <person name="Baldwin J."/>
            <person name="Abdouelleil A."/>
            <person name="Abdulkadir J."/>
            <person name="Abebe A."/>
            <person name="Abera B."/>
            <person name="Abreu J."/>
            <person name="Acer S.C."/>
            <person name="Aftuck L."/>
            <person name="Alexander A."/>
            <person name="An P."/>
            <person name="Anderson E."/>
            <person name="Anderson S."/>
            <person name="Arachi H."/>
            <person name="Azer M."/>
            <person name="Bachantsang P."/>
            <person name="Barry A."/>
            <person name="Bayul T."/>
            <person name="Berlin A."/>
            <person name="Bessette D."/>
            <person name="Bloom T."/>
            <person name="Blye J."/>
            <person name="Boguslavskiy L."/>
            <person name="Bonnet C."/>
            <person name="Boukhgalter B."/>
            <person name="Bourzgui I."/>
            <person name="Brown A."/>
            <person name="Cahill P."/>
            <person name="Channer S."/>
            <person name="Cheshatsang Y."/>
            <person name="Chuda L."/>
            <person name="Citroen M."/>
            <person name="Collymore A."/>
            <person name="Cooke P."/>
            <person name="Costello M."/>
            <person name="D'Aco K."/>
            <person name="Daza R."/>
            <person name="De Haan G."/>
            <person name="DeGray S."/>
            <person name="DeMaso C."/>
            <person name="Dhargay N."/>
            <person name="Dooley K."/>
            <person name="Dooley E."/>
            <person name="Doricent M."/>
            <person name="Dorje P."/>
            <person name="Dorjee K."/>
            <person name="Dupes A."/>
            <person name="Elong R."/>
            <person name="Falk J."/>
            <person name="Farina A."/>
            <person name="Faro S."/>
            <person name="Ferguson D."/>
            <person name="Fisher S."/>
            <person name="Foley C.D."/>
            <person name="Franke A."/>
            <person name="Friedrich D."/>
            <person name="Gadbois L."/>
            <person name="Gearin G."/>
            <person name="Gearin C.R."/>
            <person name="Giannoukos G."/>
            <person name="Goode T."/>
            <person name="Graham J."/>
            <person name="Grandbois E."/>
            <person name="Grewal S."/>
            <person name="Gyaltsen K."/>
            <person name="Hafez N."/>
            <person name="Hagos B."/>
            <person name="Hall J."/>
            <person name="Henson C."/>
            <person name="Hollinger A."/>
            <person name="Honan T."/>
            <person name="Huard M.D."/>
            <person name="Hughes L."/>
            <person name="Hurhula B."/>
            <person name="Husby M.E."/>
            <person name="Kamat A."/>
            <person name="Kanga B."/>
            <person name="Kashin S."/>
            <person name="Khazanovich D."/>
            <person name="Kisner P."/>
            <person name="Lance K."/>
            <person name="Lara M."/>
            <person name="Lee W."/>
            <person name="Lennon N."/>
            <person name="Letendre F."/>
            <person name="LeVine R."/>
            <person name="Lipovsky A."/>
            <person name="Liu X."/>
            <person name="Liu J."/>
            <person name="Liu S."/>
            <person name="Lokyitsang T."/>
            <person name="Lokyitsang Y."/>
            <person name="Lubonja R."/>
            <person name="Lui A."/>
            <person name="MacDonald P."/>
            <person name="Magnisalis V."/>
            <person name="Maru K."/>
            <person name="Matthews C."/>
            <person name="McCusker W."/>
            <person name="McDonough S."/>
            <person name="Mehta T."/>
            <person name="Meldrim J."/>
            <person name="Meneus L."/>
            <person name="Mihai O."/>
            <person name="Mihalev A."/>
            <person name="Mihova T."/>
            <person name="Mittelman R."/>
            <person name="Mlenga V."/>
            <person name="Montmayeur A."/>
            <person name="Mulrain L."/>
            <person name="Navidi A."/>
            <person name="Naylor J."/>
            <person name="Negash T."/>
            <person name="Nguyen T."/>
            <person name="Nguyen N."/>
            <person name="Nicol R."/>
            <person name="Norbu C."/>
            <person name="Norbu N."/>
            <person name="Novod N."/>
            <person name="O'Neill B."/>
            <person name="Osman S."/>
            <person name="Markiewicz E."/>
            <person name="Oyono O.L."/>
            <person name="Patti C."/>
            <person name="Phunkhang P."/>
            <person name="Pierre F."/>
            <person name="Priest M."/>
            <person name="Raghuraman S."/>
            <person name="Rege F."/>
            <person name="Reyes R."/>
            <person name="Rise C."/>
            <person name="Rogov P."/>
            <person name="Ross K."/>
            <person name="Ryan E."/>
            <person name="Settipalli S."/>
            <person name="Shea T."/>
            <person name="Sherpa N."/>
            <person name="Shi L."/>
            <person name="Shih D."/>
            <person name="Sparrow T."/>
            <person name="Spaulding J."/>
            <person name="Stalker J."/>
            <person name="Stange-Thomann N."/>
            <person name="Stavropoulos S."/>
            <person name="Stone C."/>
            <person name="Strader C."/>
            <person name="Tesfaye S."/>
            <person name="Thomson T."/>
            <person name="Thoulutsang Y."/>
            <person name="Thoulutsang D."/>
            <person name="Topham K."/>
            <person name="Topping I."/>
            <person name="Tsamla T."/>
            <person name="Vassiliev H."/>
            <person name="Vo A."/>
            <person name="Wangchuk T."/>
            <person name="Wangdi T."/>
            <person name="Weiand M."/>
            <person name="Wilkinson J."/>
            <person name="Wilson A."/>
            <person name="Yadav S."/>
            <person name="Young G."/>
            <person name="Yu Q."/>
            <person name="Zembek L."/>
            <person name="Zhong D."/>
            <person name="Zimmer A."/>
            <person name="Zwirko Z."/>
            <person name="Jaffe D.B."/>
            <person name="Alvarez P."/>
            <person name="Brockman W."/>
            <person name="Butler J."/>
            <person name="Chin C."/>
            <person name="Gnerre S."/>
            <person name="Grabherr M."/>
            <person name="Kleber M."/>
            <person name="Mauceli E."/>
            <person name="MacCallum I."/>
        </authorList>
    </citation>
    <scope>NUCLEOTIDE SEQUENCE [LARGE SCALE GENOMIC DNA]</scope>
    <source>
        <strain evidence="7">Mixed</strain>
        <strain evidence="9">mosaic</strain>
    </source>
</reference>
<evidence type="ECO:0000256" key="3">
    <source>
        <dbReference type="ARBA" id="ARBA00023125"/>
    </source>
</evidence>
<dbReference type="InterPro" id="IPR000232">
    <property type="entry name" value="HSF_DNA-bd"/>
</dbReference>
<sequence length="602" mass="68458">MSRNRTTLRQSEQVSESGDEYEEVAATSWKNEWEQGESRSPADSPEFQDFEDSEDPLEEFERNPLQQEPLDVAVKPNSIINKKAVENHRRIYRQLGIHIPEMPKNHPLLHYAFAVKLFLATDNNSINFLKWSPNGRELEVDYQAMQEHLSSGCSIFHCRNILQFTGTLLAHGFERVSLKDVRKSTVGLSNITLVYRHPNFVKGQLLKLHKLAQECEKIPEISSPGTAELRRPPLHLPNYANIARMVQRGDLCSTSYTSRSALQVARCHFQTLLGYQADLGVLKDRNSHDVFNKSIMTQLNVKRGRSSFNNAPVDLAPSKMSLAKFVKPHESVINIGIGQAPDYAGYYGQVELGKVTEFFSEYLPRYGSKITGYKDIVMDATNKSIGFQQNLPIGMNYSDDEDDALPPISSDFDLDFMPSTSAAAMLKSSGRKVVEDSDLEQAMQELCGGSNLNEEEELPQASTTTRFKAKPKPRAKTKAKPTKRQAKAVHYSSSESEDFKEDEVYEGFNSRNPKNIKLKPSDENVSYTAEEETDSEEQVIEERTETKAQGSPYDDVDDDDEEEDYLDEDDEDYVYKNLQYRNAPEPPKSRRYDLRNSKRNPR</sequence>
<organism evidence="7 9">
    <name type="scientific">Drosophila simulans</name>
    <name type="common">Fruit fly</name>
    <dbReference type="NCBI Taxonomy" id="7240"/>
    <lineage>
        <taxon>Eukaryota</taxon>
        <taxon>Metazoa</taxon>
        <taxon>Ecdysozoa</taxon>
        <taxon>Arthropoda</taxon>
        <taxon>Hexapoda</taxon>
        <taxon>Insecta</taxon>
        <taxon>Pterygota</taxon>
        <taxon>Neoptera</taxon>
        <taxon>Endopterygota</taxon>
        <taxon>Diptera</taxon>
        <taxon>Brachycera</taxon>
        <taxon>Muscomorpha</taxon>
        <taxon>Ephydroidea</taxon>
        <taxon>Drosophilidae</taxon>
        <taxon>Drosophila</taxon>
        <taxon>Sophophora</taxon>
    </lineage>
</organism>
<dbReference type="SMR" id="B4QGM2"/>
<dbReference type="HOGENOM" id="CLU_453627_0_0_1"/>